<evidence type="ECO:0008006" key="3">
    <source>
        <dbReference type="Google" id="ProtNLM"/>
    </source>
</evidence>
<name>A0A072PPP8_9EURO</name>
<dbReference type="AlphaFoldDB" id="A0A072PPP8"/>
<dbReference type="EMBL" id="AMGV01000002">
    <property type="protein sequence ID" value="KEF61283.1"/>
    <property type="molecule type" value="Genomic_DNA"/>
</dbReference>
<proteinExistence type="predicted"/>
<dbReference type="Pfam" id="PF07080">
    <property type="entry name" value="DUF1348"/>
    <property type="match status" value="1"/>
</dbReference>
<dbReference type="InterPro" id="IPR009783">
    <property type="entry name" value="DUF1348"/>
</dbReference>
<sequence>MASIKPPFTWETAQEKVKAAQSLWNTQDPTRVSKGYTADCVWRNRSSFIEGTAEIIDLLTKKWAKEANYRLRKELFAVTENKIAVQFWYEYQDRHDGMKWKRCYGLEDWTFDYETGKMKKRQMSGNDIVLGKNGDGVAVPEEGIEGRWYIDGVDVDDESVTKKLTAIHF</sequence>
<dbReference type="InterPro" id="IPR032710">
    <property type="entry name" value="NTF2-like_dom_sf"/>
</dbReference>
<protein>
    <recommendedName>
        <fullName evidence="3">DUF1348 domain-containing protein</fullName>
    </recommendedName>
</protein>
<dbReference type="STRING" id="1182545.A0A072PPP8"/>
<gene>
    <name evidence="1" type="ORF">A1O9_02848</name>
</gene>
<dbReference type="SUPFAM" id="SSF54427">
    <property type="entry name" value="NTF2-like"/>
    <property type="match status" value="1"/>
</dbReference>
<dbReference type="RefSeq" id="XP_013263873.1">
    <property type="nucleotide sequence ID" value="XM_013408419.1"/>
</dbReference>
<organism evidence="1 2">
    <name type="scientific">Exophiala aquamarina CBS 119918</name>
    <dbReference type="NCBI Taxonomy" id="1182545"/>
    <lineage>
        <taxon>Eukaryota</taxon>
        <taxon>Fungi</taxon>
        <taxon>Dikarya</taxon>
        <taxon>Ascomycota</taxon>
        <taxon>Pezizomycotina</taxon>
        <taxon>Eurotiomycetes</taxon>
        <taxon>Chaetothyriomycetidae</taxon>
        <taxon>Chaetothyriales</taxon>
        <taxon>Herpotrichiellaceae</taxon>
        <taxon>Exophiala</taxon>
    </lineage>
</organism>
<keyword evidence="2" id="KW-1185">Reference proteome</keyword>
<reference evidence="1 2" key="1">
    <citation type="submission" date="2013-03" db="EMBL/GenBank/DDBJ databases">
        <title>The Genome Sequence of Exophiala aquamarina CBS 119918.</title>
        <authorList>
            <consortium name="The Broad Institute Genomics Platform"/>
            <person name="Cuomo C."/>
            <person name="de Hoog S."/>
            <person name="Gorbushina A."/>
            <person name="Walker B."/>
            <person name="Young S.K."/>
            <person name="Zeng Q."/>
            <person name="Gargeya S."/>
            <person name="Fitzgerald M."/>
            <person name="Haas B."/>
            <person name="Abouelleil A."/>
            <person name="Allen A.W."/>
            <person name="Alvarado L."/>
            <person name="Arachchi H.M."/>
            <person name="Berlin A.M."/>
            <person name="Chapman S.B."/>
            <person name="Gainer-Dewar J."/>
            <person name="Goldberg J."/>
            <person name="Griggs A."/>
            <person name="Gujja S."/>
            <person name="Hansen M."/>
            <person name="Howarth C."/>
            <person name="Imamovic A."/>
            <person name="Ireland A."/>
            <person name="Larimer J."/>
            <person name="McCowan C."/>
            <person name="Murphy C."/>
            <person name="Pearson M."/>
            <person name="Poon T.W."/>
            <person name="Priest M."/>
            <person name="Roberts A."/>
            <person name="Saif S."/>
            <person name="Shea T."/>
            <person name="Sisk P."/>
            <person name="Sykes S."/>
            <person name="Wortman J."/>
            <person name="Nusbaum C."/>
            <person name="Birren B."/>
        </authorList>
    </citation>
    <scope>NUCLEOTIDE SEQUENCE [LARGE SCALE GENOMIC DNA]</scope>
    <source>
        <strain evidence="1 2">CBS 119918</strain>
    </source>
</reference>
<dbReference type="Proteomes" id="UP000027920">
    <property type="component" value="Unassembled WGS sequence"/>
</dbReference>
<evidence type="ECO:0000313" key="2">
    <source>
        <dbReference type="Proteomes" id="UP000027920"/>
    </source>
</evidence>
<evidence type="ECO:0000313" key="1">
    <source>
        <dbReference type="EMBL" id="KEF61283.1"/>
    </source>
</evidence>
<dbReference type="Gene3D" id="3.10.450.50">
    <property type="match status" value="1"/>
</dbReference>
<dbReference type="PANTHER" id="PTHR31757">
    <property type="entry name" value="SLL0781 PROTEIN"/>
    <property type="match status" value="1"/>
</dbReference>
<accession>A0A072PPP8</accession>
<dbReference type="HOGENOM" id="CLU_112790_1_0_1"/>
<dbReference type="VEuPathDB" id="FungiDB:A1O9_02848"/>
<dbReference type="OrthoDB" id="14527at2759"/>
<dbReference type="PANTHER" id="PTHR31757:SF0">
    <property type="entry name" value="SLL0781 PROTEIN"/>
    <property type="match status" value="1"/>
</dbReference>
<dbReference type="GeneID" id="25277789"/>
<comment type="caution">
    <text evidence="1">The sequence shown here is derived from an EMBL/GenBank/DDBJ whole genome shotgun (WGS) entry which is preliminary data.</text>
</comment>